<dbReference type="SMART" id="SM00209">
    <property type="entry name" value="TSP1"/>
    <property type="match status" value="1"/>
</dbReference>
<dbReference type="InterPro" id="IPR000884">
    <property type="entry name" value="TSP1_rpt"/>
</dbReference>
<dbReference type="PROSITE" id="PS50092">
    <property type="entry name" value="TSP1"/>
    <property type="match status" value="1"/>
</dbReference>
<feature type="region of interest" description="Disordered" evidence="2">
    <location>
        <begin position="1679"/>
        <end position="1698"/>
    </location>
</feature>
<dbReference type="Proteomes" id="UP001652625">
    <property type="component" value="Chromosome 10"/>
</dbReference>
<keyword evidence="1" id="KW-0175">Coiled coil</keyword>
<dbReference type="SUPFAM" id="SSF49899">
    <property type="entry name" value="Concanavalin A-like lectins/glucanases"/>
    <property type="match status" value="1"/>
</dbReference>
<evidence type="ECO:0000313" key="5">
    <source>
        <dbReference type="RefSeq" id="XP_065664008.1"/>
    </source>
</evidence>
<dbReference type="InterPro" id="IPR013320">
    <property type="entry name" value="ConA-like_dom_sf"/>
</dbReference>
<keyword evidence="3" id="KW-0732">Signal</keyword>
<evidence type="ECO:0000256" key="2">
    <source>
        <dbReference type="SAM" id="MobiDB-lite"/>
    </source>
</evidence>
<gene>
    <name evidence="5" type="primary">LOC100201718</name>
</gene>
<evidence type="ECO:0000256" key="3">
    <source>
        <dbReference type="SAM" id="SignalP"/>
    </source>
</evidence>
<evidence type="ECO:0000313" key="4">
    <source>
        <dbReference type="Proteomes" id="UP001652625"/>
    </source>
</evidence>
<protein>
    <submittedName>
        <fullName evidence="5">Uncharacterized protein LOC100201718 isoform X2</fullName>
    </submittedName>
</protein>
<dbReference type="GeneID" id="100201718"/>
<name>A0ABM4CQC5_HYDVU</name>
<proteinExistence type="predicted"/>
<accession>A0ABM4CQC5</accession>
<reference evidence="5" key="1">
    <citation type="submission" date="2025-08" db="UniProtKB">
        <authorList>
            <consortium name="RefSeq"/>
        </authorList>
    </citation>
    <scope>IDENTIFICATION</scope>
</reference>
<organism evidence="4 5">
    <name type="scientific">Hydra vulgaris</name>
    <name type="common">Hydra</name>
    <name type="synonym">Hydra attenuata</name>
    <dbReference type="NCBI Taxonomy" id="6087"/>
    <lineage>
        <taxon>Eukaryota</taxon>
        <taxon>Metazoa</taxon>
        <taxon>Cnidaria</taxon>
        <taxon>Hydrozoa</taxon>
        <taxon>Hydroidolina</taxon>
        <taxon>Anthoathecata</taxon>
        <taxon>Aplanulata</taxon>
        <taxon>Hydridae</taxon>
        <taxon>Hydra</taxon>
    </lineage>
</organism>
<feature type="chain" id="PRO_5045233390" evidence="3">
    <location>
        <begin position="23"/>
        <end position="1862"/>
    </location>
</feature>
<dbReference type="InterPro" id="IPR036383">
    <property type="entry name" value="TSP1_rpt_sf"/>
</dbReference>
<keyword evidence="4" id="KW-1185">Reference proteome</keyword>
<dbReference type="RefSeq" id="XP_065664008.1">
    <property type="nucleotide sequence ID" value="XM_065807936.1"/>
</dbReference>
<feature type="signal peptide" evidence="3">
    <location>
        <begin position="1"/>
        <end position="22"/>
    </location>
</feature>
<dbReference type="Pfam" id="PF00090">
    <property type="entry name" value="TSP_1"/>
    <property type="match status" value="1"/>
</dbReference>
<feature type="coiled-coil region" evidence="1">
    <location>
        <begin position="350"/>
        <end position="384"/>
    </location>
</feature>
<dbReference type="SUPFAM" id="SSF82895">
    <property type="entry name" value="TSP-1 type 1 repeat"/>
    <property type="match status" value="1"/>
</dbReference>
<dbReference type="Gene3D" id="2.20.100.10">
    <property type="entry name" value="Thrombospondin type-1 (TSP1) repeat"/>
    <property type="match status" value="1"/>
</dbReference>
<dbReference type="PANTHER" id="PTHR36963:SF2">
    <property type="entry name" value="TNFR-CYS DOMAIN-CONTAINING PROTEIN"/>
    <property type="match status" value="1"/>
</dbReference>
<dbReference type="PANTHER" id="PTHR36963">
    <property type="entry name" value="HELICASE"/>
    <property type="match status" value="1"/>
</dbReference>
<evidence type="ECO:0000256" key="1">
    <source>
        <dbReference type="SAM" id="Coils"/>
    </source>
</evidence>
<sequence>MNIYSSLYLLLFFLLYLAISNATENTTGEGLLQNNYSTSENVINFKKTNSIKNENSLRKHEKLQTDLNNIKLQTIVNGQNGTKRNLVDHFDQLEVSDIGKPYGDPDDYQRIGDDIYIIRGDERKSSVRDVKTIKEALPDTEKSLTAIIGHLNKEDRELLNEKSSKSQDVLSDELFATQKTDEVTFSPNIENISGPELNLLGDLQSSLKQHDNNTTLTINNILDEESKRKELEDEQLEKGLASITKAVENRDKEFIKNDPYAVDPKKVKEMLTSAGMFFKKDQTQTSDDQTLIGNDDEADHHHDENYVNPEIVVGGSRSHAKKRRHKHKLYHRHYKKHKSSNINLKQDNTRIKQYNMNQEYENKINDLKEELKRGKKTESMLQDNQLDTGFFIAEDSDIANLNRRTEDFVDKTVNATVVKIIVASQNKTEDVKNSKGTNQNVKDDLKNVTESSQNITEYVKNATEANQNVTSNTSKFDNKGNQSFLEVQLNSITPDSMFKNKTYSTVTNHLFKNKTNSTQIKHSAYLSLEDLDSESLYNILKDKSAQTNVGNYLKSYKTTHVVDMEGKPGVQIDLYITDNKIKNEKKKRRTVRSKTNTPEKVVEMQGQKKFFQPTVYDNNIEDVALSDAMPDRHTFTLDNPTTASSEKLDITDHIGNVPKKSNDLQDELNNEELKHAVEDSDLKGFDAIKNEIALQDAKTTVDFFNQPSSAKLLSSHFSSGNINDLSQDIKDDNVKMDDDPQKVKIILHIPESASKEKGGDWNTQEALDIFTEQAKAYLNDEGEKKAEGSSSLKSDSEDDATLLTAKKIEALLRENAIKEEELKRNERIKLFTALHNGIGKSDNEKAHFLNVLENSYAGSPSEFANISKFINLGNLKNSQSSEKQDDANRMTKGVTTFSNQKQLPISSPLLELIKSELHSGSHESVHKEATSPYTAQSMFNDPSVKLVNPSPDLPTNPATIKFNAPGVETPLRINGGKVIGGNVRGGNVIGGVISGGDFSGGEIQGGKIEGGTFKNGLMIDGVVKNGVVEGGKIKGGLILGGDIKSGLIEGGTVKGGIIDGGTLVDGVIEGGIFKGGTILGGRLVAGEMDGGVLKNGTISGGVMKGGVIESGVLEGGTMLSGILRGGIVKSGIINGGTIDKGVIVQDNAEIGPGVEIHEGVVKGGKISVNIVPQVSSPPTLPNPATTVKSNMFSVEVVSKQLDDHKEEKKEVVDFKKPPEVHNQEDTEKLKKNVPIPTKKPMETHVKHSSVAPTLRPKQSYRPTEYLTKSKSTQPYRTAVKKTNHPSFSGKKKLIQKALLYNKDNPKERKEINLNNINDVKQLLAILEKGSTNSEKRKVQPIDTSKSDELKKKELLKKTQLTIPRIREEQAFAHWSLTKISKNLIEGDFGPSLHIYGGVSIHNGHAILDGIHGYLDAGDYQGECFSDPEVCETGFTIQMTVKVYRDSVFNKTKLFLLDSGATSTDSRGISIFVQDGRIEAMVSTRDTVWCLRKILEPYIEKWISLTLTWRNDKGLFLYINCALFDKSNSHTPSDCENCQSCHKTDRATRMFFGRPNKGPHFKVTHMALGEVSLYNTFSDKQDVEMICGAKNNQDSTGPSNVYQYTPSQYLAPPQYIAPPQYVAPPQYISSPQYIAPSQYMTSSQYTLPSILHSQSVEPVPHTDPVLYKPQPALFISPPQYSSHVKPSKTDNPPEWLKPTLKKKNHKSYESRMLNPWPTPANLIPVKKTTSAAVKHPLIDYNADRRSFSRLDHHKIDGGYSQWSGWSECSQTCGEGLQTNMRYCNQPIPMNGGRSCDHRGPDHKIRICMNPYCPEKKESVPVMRLEYGTKKSSVPFKSEEAMVIVDGEKQSFDQLETAFEQLKH</sequence>